<dbReference type="Pfam" id="PF00651">
    <property type="entry name" value="BTB"/>
    <property type="match status" value="1"/>
</dbReference>
<organism evidence="1 2">
    <name type="scientific">Paramuricea clavata</name>
    <name type="common">Red gorgonian</name>
    <name type="synonym">Violescent sea-whip</name>
    <dbReference type="NCBI Taxonomy" id="317549"/>
    <lineage>
        <taxon>Eukaryota</taxon>
        <taxon>Metazoa</taxon>
        <taxon>Cnidaria</taxon>
        <taxon>Anthozoa</taxon>
        <taxon>Octocorallia</taxon>
        <taxon>Malacalcyonacea</taxon>
        <taxon>Plexauridae</taxon>
        <taxon>Paramuricea</taxon>
    </lineage>
</organism>
<protein>
    <submittedName>
        <fullName evidence="1">RNA-directed DNA polymerase from mobile element jockey</fullName>
    </submittedName>
</protein>
<keyword evidence="2" id="KW-1185">Reference proteome</keyword>
<sequence>MAENGLDTNTKEPPKSSKISNDTESLVKDFEQLLKSRKFSDVLFIVGTNEQEFRAHSLLLKARCLKFRDDKCLDTPIYKQNWSSEVFEKVLKYIYTGKIELSSKITLETLKIAVELNISKLISKCQEIFLKELSVDNCCEFYMDAINICNDSSIASELVNTSCQTFIEENASDVVHTEGFLNLSKDALTQLASETESGLGELTVDVAEVENYLRNLDITKASGPDKIPARLLKECGRHIAPSICELFNVSLRFGRLPVEWKSANVTPVHKKHLKEPAENYRPISLFFAHHCKTIGTYVAYVGDYTNT</sequence>
<dbReference type="InterPro" id="IPR000210">
    <property type="entry name" value="BTB/POZ_dom"/>
</dbReference>
<reference evidence="1" key="1">
    <citation type="submission" date="2020-04" db="EMBL/GenBank/DDBJ databases">
        <authorList>
            <person name="Alioto T."/>
            <person name="Alioto T."/>
            <person name="Gomez Garrido J."/>
        </authorList>
    </citation>
    <scope>NUCLEOTIDE SEQUENCE</scope>
    <source>
        <strain evidence="1">A484AB</strain>
    </source>
</reference>
<name>A0A6S7GM87_PARCT</name>
<dbReference type="Gene3D" id="3.30.710.10">
    <property type="entry name" value="Potassium Channel Kv1.1, Chain A"/>
    <property type="match status" value="1"/>
</dbReference>
<dbReference type="PANTHER" id="PTHR46965:SF1">
    <property type="entry name" value="BTB_POZ DOMAIN-CONTAINING PROTEIN 19"/>
    <property type="match status" value="1"/>
</dbReference>
<dbReference type="AlphaFoldDB" id="A0A6S7GM87"/>
<evidence type="ECO:0000313" key="1">
    <source>
        <dbReference type="EMBL" id="CAB3990922.1"/>
    </source>
</evidence>
<dbReference type="Proteomes" id="UP001152795">
    <property type="component" value="Unassembled WGS sequence"/>
</dbReference>
<dbReference type="PANTHER" id="PTHR46965">
    <property type="entry name" value="BTB/POZ DOMAIN-CONTAINING PROTEIN 19"/>
    <property type="match status" value="1"/>
</dbReference>
<dbReference type="GO" id="GO:0003964">
    <property type="term" value="F:RNA-directed DNA polymerase activity"/>
    <property type="evidence" value="ECO:0007669"/>
    <property type="project" value="UniProtKB-KW"/>
</dbReference>
<accession>A0A6S7GM87</accession>
<dbReference type="PROSITE" id="PS50097">
    <property type="entry name" value="BTB"/>
    <property type="match status" value="1"/>
</dbReference>
<gene>
    <name evidence="1" type="ORF">PACLA_8A011330</name>
</gene>
<keyword evidence="1" id="KW-0808">Transferase</keyword>
<dbReference type="SMART" id="SM00225">
    <property type="entry name" value="BTB"/>
    <property type="match status" value="1"/>
</dbReference>
<evidence type="ECO:0000313" key="2">
    <source>
        <dbReference type="Proteomes" id="UP001152795"/>
    </source>
</evidence>
<dbReference type="InterPro" id="IPR011333">
    <property type="entry name" value="SKP1/BTB/POZ_sf"/>
</dbReference>
<dbReference type="EMBL" id="CACRXK020001754">
    <property type="protein sequence ID" value="CAB3990922.1"/>
    <property type="molecule type" value="Genomic_DNA"/>
</dbReference>
<proteinExistence type="predicted"/>
<comment type="caution">
    <text evidence="1">The sequence shown here is derived from an EMBL/GenBank/DDBJ whole genome shotgun (WGS) entry which is preliminary data.</text>
</comment>
<keyword evidence="1" id="KW-0548">Nucleotidyltransferase</keyword>
<keyword evidence="1" id="KW-0695">RNA-directed DNA polymerase</keyword>
<dbReference type="InterPro" id="IPR042846">
    <property type="entry name" value="BTBD19"/>
</dbReference>
<dbReference type="SUPFAM" id="SSF54695">
    <property type="entry name" value="POZ domain"/>
    <property type="match status" value="1"/>
</dbReference>
<dbReference type="Gene3D" id="1.25.40.420">
    <property type="match status" value="1"/>
</dbReference>
<dbReference type="OrthoDB" id="45365at2759"/>